<dbReference type="AlphaFoldDB" id="A0A829GKF0"/>
<name>A0A829GKF0_LACPA</name>
<proteinExistence type="predicted"/>
<evidence type="ECO:0000313" key="2">
    <source>
        <dbReference type="Proteomes" id="UP000014264"/>
    </source>
</evidence>
<sequence>KQPVFTISIVRRKDRVLTPAMQRFNQILAAN</sequence>
<protein>
    <submittedName>
        <fullName evidence="1">Malolactic fermentation system transcription activator</fullName>
    </submittedName>
</protein>
<gene>
    <name evidence="1" type="ORF">Lpp14_14966</name>
</gene>
<accession>A0A829GKF0</accession>
<dbReference type="Proteomes" id="UP000014264">
    <property type="component" value="Unassembled WGS sequence"/>
</dbReference>
<reference evidence="1 2" key="1">
    <citation type="journal article" date="2013" name="PLoS ONE">
        <title>Lactobacillus paracasei comparative genomics: towards species pan-genome definition and exploitation of diversity.</title>
        <authorList>
            <person name="Smokvina T."/>
            <person name="Wels M."/>
            <person name="Polka J."/>
            <person name="Chervaux C."/>
            <person name="Brisse S."/>
            <person name="Boekhorst J."/>
            <person name="van Hylckama Vlieg J.E."/>
            <person name="Siezen R.J."/>
        </authorList>
    </citation>
    <scope>NUCLEOTIDE SEQUENCE [LARGE SCALE GENOMIC DNA]</scope>
    <source>
        <strain evidence="1 2">Lpp14</strain>
    </source>
</reference>
<feature type="non-terminal residue" evidence="1">
    <location>
        <position position="1"/>
    </location>
</feature>
<dbReference type="EMBL" id="ANJZ01000378">
    <property type="protein sequence ID" value="EPC57856.1"/>
    <property type="molecule type" value="Genomic_DNA"/>
</dbReference>
<organism evidence="1 2">
    <name type="scientific">Lacticaseibacillus paracasei subsp. paracasei Lpp14</name>
    <dbReference type="NCBI Taxonomy" id="1256204"/>
    <lineage>
        <taxon>Bacteria</taxon>
        <taxon>Bacillati</taxon>
        <taxon>Bacillota</taxon>
        <taxon>Bacilli</taxon>
        <taxon>Lactobacillales</taxon>
        <taxon>Lactobacillaceae</taxon>
        <taxon>Lacticaseibacillus</taxon>
    </lineage>
</organism>
<evidence type="ECO:0000313" key="1">
    <source>
        <dbReference type="EMBL" id="EPC57856.1"/>
    </source>
</evidence>
<comment type="caution">
    <text evidence="1">The sequence shown here is derived from an EMBL/GenBank/DDBJ whole genome shotgun (WGS) entry which is preliminary data.</text>
</comment>